<keyword evidence="14" id="KW-0540">Nuclease</keyword>
<keyword evidence="11 12" id="KW-0326">Glycosidase</keyword>
<dbReference type="Proteomes" id="UP000001052">
    <property type="component" value="Chromosome"/>
</dbReference>
<dbReference type="Pfam" id="PF00633">
    <property type="entry name" value="HHH"/>
    <property type="match status" value="1"/>
</dbReference>
<evidence type="ECO:0000256" key="11">
    <source>
        <dbReference type="ARBA" id="ARBA00023295"/>
    </source>
</evidence>
<evidence type="ECO:0000256" key="7">
    <source>
        <dbReference type="ARBA" id="ARBA00023014"/>
    </source>
</evidence>
<dbReference type="OrthoDB" id="9800977at2"/>
<keyword evidence="2 12" id="KW-0004">4Fe-4S</keyword>
<evidence type="ECO:0000313" key="15">
    <source>
        <dbReference type="Proteomes" id="UP000001052"/>
    </source>
</evidence>
<accession>C8X120</accession>
<keyword evidence="4 12" id="KW-0227">DNA damage</keyword>
<keyword evidence="9 12" id="KW-0234">DNA repair</keyword>
<organism evidence="14 15">
    <name type="scientific">Desulfohalobium retbaense (strain ATCC 49708 / DSM 5692 / JCM 16813 / HR100)</name>
    <dbReference type="NCBI Taxonomy" id="485915"/>
    <lineage>
        <taxon>Bacteria</taxon>
        <taxon>Pseudomonadati</taxon>
        <taxon>Thermodesulfobacteriota</taxon>
        <taxon>Desulfovibrionia</taxon>
        <taxon>Desulfovibrionales</taxon>
        <taxon>Desulfohalobiaceae</taxon>
        <taxon>Desulfohalobium</taxon>
    </lineage>
</organism>
<dbReference type="HAMAP" id="MF_00942">
    <property type="entry name" value="Nth"/>
    <property type="match status" value="1"/>
</dbReference>
<keyword evidence="10 12" id="KW-0456">Lyase</keyword>
<dbReference type="GO" id="GO:0046872">
    <property type="term" value="F:metal ion binding"/>
    <property type="evidence" value="ECO:0007669"/>
    <property type="project" value="UniProtKB-KW"/>
</dbReference>
<evidence type="ECO:0000256" key="1">
    <source>
        <dbReference type="ARBA" id="ARBA00008343"/>
    </source>
</evidence>
<dbReference type="RefSeq" id="WP_015751275.1">
    <property type="nucleotide sequence ID" value="NC_013223.1"/>
</dbReference>
<comment type="catalytic activity">
    <reaction evidence="12">
        <text>2'-deoxyribonucleotide-(2'-deoxyribose 5'-phosphate)-2'-deoxyribonucleotide-DNA = a 3'-end 2'-deoxyribonucleotide-(2,3-dehydro-2,3-deoxyribose 5'-phosphate)-DNA + a 5'-end 5'-phospho-2'-deoxyribonucleoside-DNA + H(+)</text>
        <dbReference type="Rhea" id="RHEA:66592"/>
        <dbReference type="Rhea" id="RHEA-COMP:13180"/>
        <dbReference type="Rhea" id="RHEA-COMP:16897"/>
        <dbReference type="Rhea" id="RHEA-COMP:17067"/>
        <dbReference type="ChEBI" id="CHEBI:15378"/>
        <dbReference type="ChEBI" id="CHEBI:136412"/>
        <dbReference type="ChEBI" id="CHEBI:157695"/>
        <dbReference type="ChEBI" id="CHEBI:167181"/>
        <dbReference type="EC" id="4.2.99.18"/>
    </reaction>
</comment>
<keyword evidence="14" id="KW-0255">Endonuclease</keyword>
<dbReference type="EMBL" id="CP001734">
    <property type="protein sequence ID" value="ACV68117.1"/>
    <property type="molecule type" value="Genomic_DNA"/>
</dbReference>
<reference evidence="15" key="1">
    <citation type="submission" date="2009-09" db="EMBL/GenBank/DDBJ databases">
        <title>The complete chromosome of Desulfohalobium retbaense DSM 5692.</title>
        <authorList>
            <consortium name="US DOE Joint Genome Institute (JGI-PGF)"/>
            <person name="Lucas S."/>
            <person name="Copeland A."/>
            <person name="Lapidus A."/>
            <person name="Glavina del Rio T."/>
            <person name="Dalin E."/>
            <person name="Tice H."/>
            <person name="Bruce D."/>
            <person name="Goodwin L."/>
            <person name="Pitluck S."/>
            <person name="Kyrpides N."/>
            <person name="Mavromatis K."/>
            <person name="Ivanova N."/>
            <person name="Mikhailova N."/>
            <person name="Munk A.C."/>
            <person name="Brettin T."/>
            <person name="Detter J.C."/>
            <person name="Han C."/>
            <person name="Tapia R."/>
            <person name="Larimer F."/>
            <person name="Land M."/>
            <person name="Hauser L."/>
            <person name="Markowitz V."/>
            <person name="Cheng J.-F."/>
            <person name="Hugenholtz P."/>
            <person name="Woyke T."/>
            <person name="Wu D."/>
            <person name="Spring S."/>
            <person name="Klenk H.-P."/>
            <person name="Eisen J.A."/>
        </authorList>
    </citation>
    <scope>NUCLEOTIDE SEQUENCE [LARGE SCALE GENOMIC DNA]</scope>
    <source>
        <strain evidence="15">DSM 5692</strain>
    </source>
</reference>
<feature type="binding site" evidence="12">
    <location>
        <position position="205"/>
    </location>
    <ligand>
        <name>[4Fe-4S] cluster</name>
        <dbReference type="ChEBI" id="CHEBI:49883"/>
    </ligand>
</feature>
<comment type="similarity">
    <text evidence="1 12">Belongs to the Nth/MutY family.</text>
</comment>
<dbReference type="PANTHER" id="PTHR10359">
    <property type="entry name" value="A/G-SPECIFIC ADENINE GLYCOSYLASE/ENDONUCLEASE III"/>
    <property type="match status" value="1"/>
</dbReference>
<dbReference type="CDD" id="cd00056">
    <property type="entry name" value="ENDO3c"/>
    <property type="match status" value="1"/>
</dbReference>
<keyword evidence="15" id="KW-1185">Reference proteome</keyword>
<dbReference type="InterPro" id="IPR000445">
    <property type="entry name" value="HhH_motif"/>
</dbReference>
<reference evidence="14 15" key="2">
    <citation type="journal article" date="2010" name="Stand. Genomic Sci.">
        <title>Complete genome sequence of Desulfohalobium retbaense type strain (HR(100)).</title>
        <authorList>
            <person name="Spring S."/>
            <person name="Nolan M."/>
            <person name="Lapidus A."/>
            <person name="Glavina Del Rio T."/>
            <person name="Copeland A."/>
            <person name="Tice H."/>
            <person name="Cheng J.F."/>
            <person name="Lucas S."/>
            <person name="Land M."/>
            <person name="Chen F."/>
            <person name="Bruce D."/>
            <person name="Goodwin L."/>
            <person name="Pitluck S."/>
            <person name="Ivanova N."/>
            <person name="Mavromatis K."/>
            <person name="Mikhailova N."/>
            <person name="Pati A."/>
            <person name="Chen A."/>
            <person name="Palaniappan K."/>
            <person name="Hauser L."/>
            <person name="Chang Y.J."/>
            <person name="Jeffries C.D."/>
            <person name="Munk C."/>
            <person name="Kiss H."/>
            <person name="Chain P."/>
            <person name="Han C."/>
            <person name="Brettin T."/>
            <person name="Detter J.C."/>
            <person name="Schuler E."/>
            <person name="Goker M."/>
            <person name="Rohde M."/>
            <person name="Bristow J."/>
            <person name="Eisen J.A."/>
            <person name="Markowitz V."/>
            <person name="Hugenholtz P."/>
            <person name="Kyrpides N.C."/>
            <person name="Klenk H.P."/>
        </authorList>
    </citation>
    <scope>NUCLEOTIDE SEQUENCE [LARGE SCALE GENOMIC DNA]</scope>
    <source>
        <strain evidence="14 15">DSM 5692</strain>
    </source>
</reference>
<dbReference type="InterPro" id="IPR011257">
    <property type="entry name" value="DNA_glycosylase"/>
</dbReference>
<dbReference type="Pfam" id="PF10576">
    <property type="entry name" value="EndIII_4Fe-2S"/>
    <property type="match status" value="1"/>
</dbReference>
<evidence type="ECO:0000256" key="5">
    <source>
        <dbReference type="ARBA" id="ARBA00022801"/>
    </source>
</evidence>
<keyword evidence="6 12" id="KW-0408">Iron</keyword>
<dbReference type="PROSITE" id="PS01155">
    <property type="entry name" value="ENDONUCLEASE_III_2"/>
    <property type="match status" value="1"/>
</dbReference>
<dbReference type="InterPro" id="IPR005759">
    <property type="entry name" value="Nth"/>
</dbReference>
<dbReference type="PROSITE" id="PS00764">
    <property type="entry name" value="ENDONUCLEASE_III_1"/>
    <property type="match status" value="1"/>
</dbReference>
<evidence type="ECO:0000313" key="14">
    <source>
        <dbReference type="EMBL" id="ACV68117.1"/>
    </source>
</evidence>
<dbReference type="STRING" id="485915.Dret_0826"/>
<evidence type="ECO:0000256" key="9">
    <source>
        <dbReference type="ARBA" id="ARBA00023204"/>
    </source>
</evidence>
<keyword evidence="7 12" id="KW-0411">Iron-sulfur</keyword>
<feature type="binding site" evidence="12">
    <location>
        <position position="189"/>
    </location>
    <ligand>
        <name>[4Fe-4S] cluster</name>
        <dbReference type="ChEBI" id="CHEBI:49883"/>
    </ligand>
</feature>
<dbReference type="InterPro" id="IPR003265">
    <property type="entry name" value="HhH-GPD_domain"/>
</dbReference>
<dbReference type="SUPFAM" id="SSF48150">
    <property type="entry name" value="DNA-glycosylase"/>
    <property type="match status" value="1"/>
</dbReference>
<comment type="function">
    <text evidence="12">DNA repair enzyme that has both DNA N-glycosylase activity and AP-lyase activity. The DNA N-glycosylase activity releases various damaged pyrimidines from DNA by cleaving the N-glycosidic bond, leaving an AP (apurinic/apyrimidinic) site. The AP-lyase activity cleaves the phosphodiester bond 3' to the AP site by a beta-elimination, leaving a 3'-terminal unsaturated sugar and a product with a terminal 5'-phosphate.</text>
</comment>
<evidence type="ECO:0000256" key="3">
    <source>
        <dbReference type="ARBA" id="ARBA00022723"/>
    </source>
</evidence>
<dbReference type="PIRSF" id="PIRSF001435">
    <property type="entry name" value="Nth"/>
    <property type="match status" value="1"/>
</dbReference>
<dbReference type="Gene3D" id="1.10.1670.10">
    <property type="entry name" value="Helix-hairpin-Helix base-excision DNA repair enzymes (C-terminal)"/>
    <property type="match status" value="1"/>
</dbReference>
<dbReference type="InterPro" id="IPR004036">
    <property type="entry name" value="Endonuclease-III-like_CS2"/>
</dbReference>
<sequence length="212" mass="23830">MQRMHRAGIVLERLAQRYPRPASALQWQSPWELLVATVLSAQCTDQRVNAVTPGFFHRWPDPESLAQAEQEEVEQAIRSTGFFRNKSKNLLATAQRIVKEHEGQVPDTMSQLLALPGVARKTANIVLSNAFGHNEGIAVDTHVKRLANRLGLTDAKDPNHIEQDLMPLFPQNQWGALNHYLVLFGREVCKARSPLCSQCPLYDICPRYGVPS</sequence>
<dbReference type="InterPro" id="IPR003651">
    <property type="entry name" value="Endonuclease3_FeS-loop_motif"/>
</dbReference>
<dbReference type="AlphaFoldDB" id="C8X120"/>
<dbReference type="GO" id="GO:0019104">
    <property type="term" value="F:DNA N-glycosylase activity"/>
    <property type="evidence" value="ECO:0007669"/>
    <property type="project" value="UniProtKB-UniRule"/>
</dbReference>
<dbReference type="NCBIfam" id="TIGR01083">
    <property type="entry name" value="nth"/>
    <property type="match status" value="1"/>
</dbReference>
<dbReference type="GO" id="GO:0140078">
    <property type="term" value="F:class I DNA-(apurinic or apyrimidinic site) endonuclease activity"/>
    <property type="evidence" value="ECO:0007669"/>
    <property type="project" value="UniProtKB-EC"/>
</dbReference>
<dbReference type="Gene3D" id="1.10.340.30">
    <property type="entry name" value="Hypothetical protein, domain 2"/>
    <property type="match status" value="1"/>
</dbReference>
<protein>
    <recommendedName>
        <fullName evidence="12">Endonuclease III</fullName>
        <ecNumber evidence="12">4.2.99.18</ecNumber>
    </recommendedName>
    <alternativeName>
        <fullName evidence="12">DNA-(apurinic or apyrimidinic site) lyase</fullName>
    </alternativeName>
</protein>
<dbReference type="FunFam" id="1.10.340.30:FF:000001">
    <property type="entry name" value="Endonuclease III"/>
    <property type="match status" value="1"/>
</dbReference>
<dbReference type="SMART" id="SM00478">
    <property type="entry name" value="ENDO3c"/>
    <property type="match status" value="1"/>
</dbReference>
<evidence type="ECO:0000256" key="8">
    <source>
        <dbReference type="ARBA" id="ARBA00023125"/>
    </source>
</evidence>
<dbReference type="eggNOG" id="COG0177">
    <property type="taxonomic scope" value="Bacteria"/>
</dbReference>
<dbReference type="Pfam" id="PF00730">
    <property type="entry name" value="HhH-GPD"/>
    <property type="match status" value="1"/>
</dbReference>
<dbReference type="HOGENOM" id="CLU_012862_3_3_7"/>
<dbReference type="KEGG" id="drt:Dret_0826"/>
<evidence type="ECO:0000256" key="12">
    <source>
        <dbReference type="HAMAP-Rule" id="MF_00942"/>
    </source>
</evidence>
<dbReference type="GO" id="GO:0006285">
    <property type="term" value="P:base-excision repair, AP site formation"/>
    <property type="evidence" value="ECO:0007669"/>
    <property type="project" value="TreeGrafter"/>
</dbReference>
<evidence type="ECO:0000256" key="2">
    <source>
        <dbReference type="ARBA" id="ARBA00022485"/>
    </source>
</evidence>
<evidence type="ECO:0000259" key="13">
    <source>
        <dbReference type="SMART" id="SM00478"/>
    </source>
</evidence>
<keyword evidence="8 12" id="KW-0238">DNA-binding</keyword>
<dbReference type="InterPro" id="IPR004035">
    <property type="entry name" value="Endouclease-III_FeS-bd_BS"/>
</dbReference>
<feature type="binding site" evidence="12">
    <location>
        <position position="196"/>
    </location>
    <ligand>
        <name>[4Fe-4S] cluster</name>
        <dbReference type="ChEBI" id="CHEBI:49883"/>
    </ligand>
</feature>
<dbReference type="InterPro" id="IPR023170">
    <property type="entry name" value="HhH_base_excis_C"/>
</dbReference>
<dbReference type="SMART" id="SM00525">
    <property type="entry name" value="FES"/>
    <property type="match status" value="1"/>
</dbReference>
<dbReference type="GO" id="GO:0003677">
    <property type="term" value="F:DNA binding"/>
    <property type="evidence" value="ECO:0007669"/>
    <property type="project" value="UniProtKB-UniRule"/>
</dbReference>
<dbReference type="PANTHER" id="PTHR10359:SF18">
    <property type="entry name" value="ENDONUCLEASE III"/>
    <property type="match status" value="1"/>
</dbReference>
<keyword evidence="3 12" id="KW-0479">Metal-binding</keyword>
<keyword evidence="5 12" id="KW-0378">Hydrolase</keyword>
<evidence type="ECO:0000256" key="4">
    <source>
        <dbReference type="ARBA" id="ARBA00022763"/>
    </source>
</evidence>
<feature type="binding site" evidence="12">
    <location>
        <position position="199"/>
    </location>
    <ligand>
        <name>[4Fe-4S] cluster</name>
        <dbReference type="ChEBI" id="CHEBI:49883"/>
    </ligand>
</feature>
<evidence type="ECO:0000256" key="6">
    <source>
        <dbReference type="ARBA" id="ARBA00023004"/>
    </source>
</evidence>
<feature type="domain" description="HhH-GPD" evidence="13">
    <location>
        <begin position="39"/>
        <end position="187"/>
    </location>
</feature>
<name>C8X120_DESRD</name>
<comment type="cofactor">
    <cofactor evidence="12">
        <name>[4Fe-4S] cluster</name>
        <dbReference type="ChEBI" id="CHEBI:49883"/>
    </cofactor>
    <text evidence="12">Binds 1 [4Fe-4S] cluster.</text>
</comment>
<dbReference type="FunFam" id="1.10.1670.10:FF:000001">
    <property type="entry name" value="Endonuclease III"/>
    <property type="match status" value="1"/>
</dbReference>
<proteinExistence type="inferred from homology"/>
<dbReference type="GO" id="GO:0051539">
    <property type="term" value="F:4 iron, 4 sulfur cluster binding"/>
    <property type="evidence" value="ECO:0007669"/>
    <property type="project" value="UniProtKB-UniRule"/>
</dbReference>
<dbReference type="EC" id="4.2.99.18" evidence="12"/>
<evidence type="ECO:0000256" key="10">
    <source>
        <dbReference type="ARBA" id="ARBA00023239"/>
    </source>
</evidence>
<gene>
    <name evidence="12" type="primary">nth</name>
    <name evidence="14" type="ordered locus">Dret_0826</name>
</gene>